<proteinExistence type="predicted"/>
<organism evidence="2 3">
    <name type="scientific">Colletotrichum orbiculare (strain 104-T / ATCC 96160 / CBS 514.97 / LARS 414 / MAFF 240422)</name>
    <name type="common">Cucumber anthracnose fungus</name>
    <name type="synonym">Colletotrichum lagenarium</name>
    <dbReference type="NCBI Taxonomy" id="1213857"/>
    <lineage>
        <taxon>Eukaryota</taxon>
        <taxon>Fungi</taxon>
        <taxon>Dikarya</taxon>
        <taxon>Ascomycota</taxon>
        <taxon>Pezizomycotina</taxon>
        <taxon>Sordariomycetes</taxon>
        <taxon>Hypocreomycetidae</taxon>
        <taxon>Glomerellales</taxon>
        <taxon>Glomerellaceae</taxon>
        <taxon>Colletotrichum</taxon>
        <taxon>Colletotrichum orbiculare species complex</taxon>
    </lineage>
</organism>
<name>A0A484FR48_COLOR</name>
<accession>A0A484FR48</accession>
<dbReference type="EMBL" id="AMCV02000017">
    <property type="protein sequence ID" value="TDZ20423.1"/>
    <property type="molecule type" value="Genomic_DNA"/>
</dbReference>
<dbReference type="AlphaFoldDB" id="A0A484FR48"/>
<feature type="compositionally biased region" description="Polar residues" evidence="1">
    <location>
        <begin position="108"/>
        <end position="121"/>
    </location>
</feature>
<protein>
    <submittedName>
        <fullName evidence="2">Uncharacterized protein</fullName>
    </submittedName>
</protein>
<comment type="caution">
    <text evidence="2">The sequence shown here is derived from an EMBL/GenBank/DDBJ whole genome shotgun (WGS) entry which is preliminary data.</text>
</comment>
<evidence type="ECO:0000313" key="3">
    <source>
        <dbReference type="Proteomes" id="UP000014480"/>
    </source>
</evidence>
<evidence type="ECO:0000313" key="2">
    <source>
        <dbReference type="EMBL" id="TDZ20423.1"/>
    </source>
</evidence>
<gene>
    <name evidence="2" type="ORF">Cob_v006532</name>
</gene>
<reference evidence="3" key="2">
    <citation type="journal article" date="2019" name="Mol. Plant Microbe Interact.">
        <title>Genome sequence resources for four phytopathogenic fungi from the Colletotrichum orbiculare species complex.</title>
        <authorList>
            <person name="Gan P."/>
            <person name="Tsushima A."/>
            <person name="Narusaka M."/>
            <person name="Narusaka Y."/>
            <person name="Takano Y."/>
            <person name="Kubo Y."/>
            <person name="Shirasu K."/>
        </authorList>
    </citation>
    <scope>GENOME REANNOTATION</scope>
    <source>
        <strain evidence="3">104-T / ATCC 96160 / CBS 514.97 / LARS 414 / MAFF 240422</strain>
    </source>
</reference>
<dbReference type="Proteomes" id="UP000014480">
    <property type="component" value="Unassembled WGS sequence"/>
</dbReference>
<feature type="region of interest" description="Disordered" evidence="1">
    <location>
        <begin position="67"/>
        <end position="139"/>
    </location>
</feature>
<reference evidence="3" key="1">
    <citation type="journal article" date="2013" name="New Phytol.">
        <title>Comparative genomic and transcriptomic analyses reveal the hemibiotrophic stage shift of Colletotrichum fungi.</title>
        <authorList>
            <person name="Gan P."/>
            <person name="Ikeda K."/>
            <person name="Irieda H."/>
            <person name="Narusaka M."/>
            <person name="O'Connell R.J."/>
            <person name="Narusaka Y."/>
            <person name="Takano Y."/>
            <person name="Kubo Y."/>
            <person name="Shirasu K."/>
        </authorList>
    </citation>
    <scope>NUCLEOTIDE SEQUENCE [LARGE SCALE GENOMIC DNA]</scope>
    <source>
        <strain evidence="3">104-T / ATCC 96160 / CBS 514.97 / LARS 414 / MAFF 240422</strain>
    </source>
</reference>
<keyword evidence="3" id="KW-1185">Reference proteome</keyword>
<sequence>MKVQTARPESTLERLELVRFRTRCTNHMHGRTTSDSIQRRGRSRVAGGKVVSMNLSVRSLARISEDKYATRDSVASKRTVGTPAAGSESRRGLAHRLPGAKVGGGWHTASTNVSKFSTSSVLRPGGRNPGTQPAVCAKS</sequence>
<evidence type="ECO:0000256" key="1">
    <source>
        <dbReference type="SAM" id="MobiDB-lite"/>
    </source>
</evidence>